<dbReference type="RefSeq" id="WP_205212252.1">
    <property type="nucleotide sequence ID" value="NZ_JAFFZO010000047.1"/>
</dbReference>
<sequence length="211" mass="22088">MKLAILGATGWIGSTIAAEALSRGHEVIGLARDINKLPAAITSKRSYDIQADNALKDTIAGVDALIISIGGRTLGNHEIVAATAQKVLTELADTDINRLIWVGGAGSLEVAPGVTLLSAPGFPEEYKAEAIAQGEALAVFRNSNTAVNWHYVSPAAEIFPGEKSGHYRVGGDQLLTDAEGNSKISVQDYASGLLDEVESGAHPQQRIGLAY</sequence>
<reference evidence="2 3" key="1">
    <citation type="submission" date="2021-02" db="EMBL/GenBank/DDBJ databases">
        <title>A novel species of genus Amphritea isolated from a fishpond in China.</title>
        <authorList>
            <person name="Lu H."/>
        </authorList>
    </citation>
    <scope>NUCLEOTIDE SEQUENCE [LARGE SCALE GENOMIC DNA]</scope>
    <source>
        <strain evidence="2 3">RP18W</strain>
    </source>
</reference>
<dbReference type="InterPro" id="IPR016040">
    <property type="entry name" value="NAD(P)-bd_dom"/>
</dbReference>
<keyword evidence="3" id="KW-1185">Reference proteome</keyword>
<evidence type="ECO:0000313" key="2">
    <source>
        <dbReference type="EMBL" id="MBN0987195.1"/>
    </source>
</evidence>
<dbReference type="Pfam" id="PF13460">
    <property type="entry name" value="NAD_binding_10"/>
    <property type="match status" value="1"/>
</dbReference>
<evidence type="ECO:0000259" key="1">
    <source>
        <dbReference type="Pfam" id="PF13460"/>
    </source>
</evidence>
<dbReference type="InterPro" id="IPR036291">
    <property type="entry name" value="NAD(P)-bd_dom_sf"/>
</dbReference>
<dbReference type="SUPFAM" id="SSF51735">
    <property type="entry name" value="NAD(P)-binding Rossmann-fold domains"/>
    <property type="match status" value="1"/>
</dbReference>
<name>A0ABS2W6G4_9GAMM</name>
<gene>
    <name evidence="2" type="ORF">JW498_07485</name>
</gene>
<evidence type="ECO:0000313" key="3">
    <source>
        <dbReference type="Proteomes" id="UP000760472"/>
    </source>
</evidence>
<comment type="caution">
    <text evidence="2">The sequence shown here is derived from an EMBL/GenBank/DDBJ whole genome shotgun (WGS) entry which is preliminary data.</text>
</comment>
<dbReference type="PANTHER" id="PTHR43355">
    <property type="entry name" value="FLAVIN REDUCTASE (NADPH)"/>
    <property type="match status" value="1"/>
</dbReference>
<dbReference type="Gene3D" id="3.40.50.720">
    <property type="entry name" value="NAD(P)-binding Rossmann-like Domain"/>
    <property type="match status" value="1"/>
</dbReference>
<feature type="domain" description="NAD(P)-binding" evidence="1">
    <location>
        <begin position="7"/>
        <end position="195"/>
    </location>
</feature>
<organism evidence="2 3">
    <name type="scientific">Amphritea pacifica</name>
    <dbReference type="NCBI Taxonomy" id="2811233"/>
    <lineage>
        <taxon>Bacteria</taxon>
        <taxon>Pseudomonadati</taxon>
        <taxon>Pseudomonadota</taxon>
        <taxon>Gammaproteobacteria</taxon>
        <taxon>Oceanospirillales</taxon>
        <taxon>Oceanospirillaceae</taxon>
        <taxon>Amphritea</taxon>
    </lineage>
</organism>
<proteinExistence type="predicted"/>
<dbReference type="Proteomes" id="UP000760472">
    <property type="component" value="Unassembled WGS sequence"/>
</dbReference>
<dbReference type="PANTHER" id="PTHR43355:SF2">
    <property type="entry name" value="FLAVIN REDUCTASE (NADPH)"/>
    <property type="match status" value="1"/>
</dbReference>
<accession>A0ABS2W6G4</accession>
<dbReference type="InterPro" id="IPR051606">
    <property type="entry name" value="Polyketide_Oxido-like"/>
</dbReference>
<dbReference type="EMBL" id="JAFFZP010000008">
    <property type="protein sequence ID" value="MBN0987195.1"/>
    <property type="molecule type" value="Genomic_DNA"/>
</dbReference>
<dbReference type="CDD" id="cd05244">
    <property type="entry name" value="BVR-B_like_SDR_a"/>
    <property type="match status" value="1"/>
</dbReference>
<protein>
    <submittedName>
        <fullName evidence="2">NAD(P)-dependent oxidoreductase</fullName>
    </submittedName>
</protein>